<keyword evidence="7 8" id="KW-0694">RNA-binding</keyword>
<dbReference type="Pfam" id="PF17876">
    <property type="entry name" value="CSD2"/>
    <property type="match status" value="1"/>
</dbReference>
<dbReference type="PANTHER" id="PTHR23355">
    <property type="entry name" value="RIBONUCLEASE"/>
    <property type="match status" value="1"/>
</dbReference>
<organism evidence="11 12">
    <name type="scientific">Periweissella cryptocerci</name>
    <dbReference type="NCBI Taxonomy" id="2506420"/>
    <lineage>
        <taxon>Bacteria</taxon>
        <taxon>Bacillati</taxon>
        <taxon>Bacillota</taxon>
        <taxon>Bacilli</taxon>
        <taxon>Lactobacillales</taxon>
        <taxon>Lactobacillaceae</taxon>
        <taxon>Periweissella</taxon>
    </lineage>
</organism>
<dbReference type="InterPro" id="IPR050180">
    <property type="entry name" value="RNR_Ribonuclease"/>
</dbReference>
<evidence type="ECO:0000313" key="11">
    <source>
        <dbReference type="EMBL" id="QBO35502.1"/>
    </source>
</evidence>
<dbReference type="Pfam" id="PF00575">
    <property type="entry name" value="S1"/>
    <property type="match status" value="1"/>
</dbReference>
<dbReference type="PANTHER" id="PTHR23355:SF9">
    <property type="entry name" value="DIS3-LIKE EXONUCLEASE 2"/>
    <property type="match status" value="1"/>
</dbReference>
<comment type="catalytic activity">
    <reaction evidence="1 8">
        <text>Exonucleolytic cleavage in the 3'- to 5'-direction to yield nucleoside 5'-phosphates.</text>
        <dbReference type="EC" id="3.1.13.1"/>
    </reaction>
</comment>
<evidence type="ECO:0000256" key="3">
    <source>
        <dbReference type="ARBA" id="ARBA00022490"/>
    </source>
</evidence>
<evidence type="ECO:0000256" key="6">
    <source>
        <dbReference type="ARBA" id="ARBA00022839"/>
    </source>
</evidence>
<dbReference type="CDD" id="cd04471">
    <property type="entry name" value="S1_RNase_R"/>
    <property type="match status" value="1"/>
</dbReference>
<keyword evidence="6 8" id="KW-0269">Exonuclease</keyword>
<evidence type="ECO:0000256" key="2">
    <source>
        <dbReference type="ARBA" id="ARBA00004496"/>
    </source>
</evidence>
<dbReference type="NCBIfam" id="TIGR02063">
    <property type="entry name" value="RNase_R"/>
    <property type="match status" value="1"/>
</dbReference>
<dbReference type="OrthoDB" id="9764149at2"/>
<comment type="function">
    <text evidence="8">3'-5' exoribonuclease that releases 5'-nucleoside monophosphates and is involved in maturation of structured RNAs.</text>
</comment>
<sequence length="795" mass="88704">MNEQNLQEQLASFLKANHTQSFSAQVLTDGLRLDDANAFTKVVQALAQLERDHKVTVNEAGEFQFAPENVVIGIFHGNDKGFGFVNFDADALDIFVSPANTLHALNGDEVQAEITRKSNDPAKGPEGKVTEIITRKYEKVVGAFSAGSEKAGYIGSIRLTDKKIMSYEFLVKDSGLHPQDGEVVTADVVTYPTDEAPKIMVGVVTEVIGFKDEPGIDILQIVYNHDVPHEFPQDVLDQAQQIPDEVQDFERVGREDITDQPLVTIDDISSKDLDDAVVVWKLDNGNFHLGVHIADVSNYVVEGTPLDREAYNRGTSVYLTDRVIPMLPRNISNGIASLNPGVERLAMSAEMEIDHHGMIVNSRLHTSVMKSHARMTYKAVNAILTDHDAETIEEYQELVPMFETMQELHEIMVAMRKRRGAIEFDAPEAKIIVDEDGKPTDIEIRERGLSERMIESFMLAANETVAETFDKAHVPFLYRIHETPDAERAKSFFEFVTALGHPVKGDVSKLSPKLFQSILKELAGTPEEQMVSTMMLRSMKQAKYSNEPVGHFGLGAEYYTHFTSPIRRYPDLTVHRLIKWYEQNGMGEEATAKYRDKLATIGEETSQKERRAVDTERDTVAMKKAEFMEEHVGEEFDAVINSVLKFGMFVSLENTVEGLIHISNMTDDYYQFIESHMALVGRRGHHIFQIGQTVRVRLVRVDKEQSALDFVLVNPKAAPTTALRAPEENRGAFGNRGDKKPHRNGDGPKRGDNRHSGGRSFGSRSGQSSHRGFDKNRGGGTDKRGGNAGNKGGQK</sequence>
<dbReference type="InterPro" id="IPR003029">
    <property type="entry name" value="S1_domain"/>
</dbReference>
<keyword evidence="4 8" id="KW-0540">Nuclease</keyword>
<evidence type="ECO:0000259" key="10">
    <source>
        <dbReference type="PROSITE" id="PS50126"/>
    </source>
</evidence>
<dbReference type="EC" id="3.1.13.1" evidence="8"/>
<dbReference type="SUPFAM" id="SSF50249">
    <property type="entry name" value="Nucleic acid-binding proteins"/>
    <property type="match status" value="4"/>
</dbReference>
<evidence type="ECO:0000256" key="7">
    <source>
        <dbReference type="ARBA" id="ARBA00022884"/>
    </source>
</evidence>
<dbReference type="GO" id="GO:0008859">
    <property type="term" value="F:exoribonuclease II activity"/>
    <property type="evidence" value="ECO:0007669"/>
    <property type="project" value="UniProtKB-UniRule"/>
</dbReference>
<comment type="subcellular location">
    <subcellularLocation>
        <location evidence="2 8">Cytoplasm</location>
    </subcellularLocation>
</comment>
<dbReference type="InterPro" id="IPR012340">
    <property type="entry name" value="NA-bd_OB-fold"/>
</dbReference>
<proteinExistence type="inferred from homology"/>
<dbReference type="RefSeq" id="WP_133362581.1">
    <property type="nucleotide sequence ID" value="NZ_CP037940.1"/>
</dbReference>
<evidence type="ECO:0000313" key="12">
    <source>
        <dbReference type="Proteomes" id="UP000292886"/>
    </source>
</evidence>
<comment type="similarity">
    <text evidence="8">Belongs to the RNR ribonuclease family. RNase R subfamily.</text>
</comment>
<evidence type="ECO:0000256" key="5">
    <source>
        <dbReference type="ARBA" id="ARBA00022801"/>
    </source>
</evidence>
<feature type="compositionally biased region" description="Gly residues" evidence="9">
    <location>
        <begin position="786"/>
        <end position="795"/>
    </location>
</feature>
<protein>
    <recommendedName>
        <fullName evidence="8">Ribonuclease R</fullName>
        <shortName evidence="8">RNase R</shortName>
        <ecNumber evidence="8">3.1.13.1</ecNumber>
    </recommendedName>
</protein>
<dbReference type="SMART" id="SM00316">
    <property type="entry name" value="S1"/>
    <property type="match status" value="1"/>
</dbReference>
<feature type="compositionally biased region" description="Basic and acidic residues" evidence="9">
    <location>
        <begin position="771"/>
        <end position="785"/>
    </location>
</feature>
<gene>
    <name evidence="8 11" type="primary">rnr</name>
    <name evidence="11" type="ORF">EQG49_03045</name>
</gene>
<dbReference type="NCBIfam" id="TIGR00358">
    <property type="entry name" value="3_prime_RNase"/>
    <property type="match status" value="1"/>
</dbReference>
<keyword evidence="12" id="KW-1185">Reference proteome</keyword>
<feature type="compositionally biased region" description="Basic and acidic residues" evidence="9">
    <location>
        <begin position="743"/>
        <end position="755"/>
    </location>
</feature>
<evidence type="ECO:0000256" key="1">
    <source>
        <dbReference type="ARBA" id="ARBA00001849"/>
    </source>
</evidence>
<dbReference type="InterPro" id="IPR013223">
    <property type="entry name" value="RNase_B_OB_dom"/>
</dbReference>
<dbReference type="GO" id="GO:0003723">
    <property type="term" value="F:RNA binding"/>
    <property type="evidence" value="ECO:0007669"/>
    <property type="project" value="UniProtKB-UniRule"/>
</dbReference>
<keyword evidence="3 8" id="KW-0963">Cytoplasm</keyword>
<dbReference type="InterPro" id="IPR022966">
    <property type="entry name" value="RNase_II/R_CS"/>
</dbReference>
<dbReference type="EMBL" id="CP037940">
    <property type="protein sequence ID" value="QBO35502.1"/>
    <property type="molecule type" value="Genomic_DNA"/>
</dbReference>
<evidence type="ECO:0000256" key="4">
    <source>
        <dbReference type="ARBA" id="ARBA00022722"/>
    </source>
</evidence>
<dbReference type="Gene3D" id="2.40.50.140">
    <property type="entry name" value="Nucleic acid-binding proteins"/>
    <property type="match status" value="2"/>
</dbReference>
<keyword evidence="5 8" id="KW-0378">Hydrolase</keyword>
<evidence type="ECO:0000256" key="9">
    <source>
        <dbReference type="SAM" id="MobiDB-lite"/>
    </source>
</evidence>
<reference evidence="12" key="1">
    <citation type="submission" date="2019-03" db="EMBL/GenBank/DDBJ databases">
        <title>Weissella sp. 26KH-42 Genome sequencing.</title>
        <authorList>
            <person name="Heo J."/>
            <person name="Kim S.-J."/>
            <person name="Kim J.-S."/>
            <person name="Hong S.-B."/>
            <person name="Kwon S.-W."/>
        </authorList>
    </citation>
    <scope>NUCLEOTIDE SEQUENCE [LARGE SCALE GENOMIC DNA]</scope>
    <source>
        <strain evidence="12">26KH-42</strain>
    </source>
</reference>
<dbReference type="GO" id="GO:0006402">
    <property type="term" value="P:mRNA catabolic process"/>
    <property type="evidence" value="ECO:0007669"/>
    <property type="project" value="TreeGrafter"/>
</dbReference>
<dbReference type="GO" id="GO:0005829">
    <property type="term" value="C:cytosol"/>
    <property type="evidence" value="ECO:0007669"/>
    <property type="project" value="TreeGrafter"/>
</dbReference>
<dbReference type="Pfam" id="PF00773">
    <property type="entry name" value="RNB"/>
    <property type="match status" value="1"/>
</dbReference>
<dbReference type="PROSITE" id="PS01175">
    <property type="entry name" value="RIBONUCLEASE_II"/>
    <property type="match status" value="1"/>
</dbReference>
<evidence type="ECO:0000256" key="8">
    <source>
        <dbReference type="HAMAP-Rule" id="MF_01895"/>
    </source>
</evidence>
<dbReference type="InterPro" id="IPR040476">
    <property type="entry name" value="CSD2"/>
</dbReference>
<dbReference type="InterPro" id="IPR011805">
    <property type="entry name" value="RNase_R"/>
</dbReference>
<dbReference type="KEGG" id="wei:EQG49_03045"/>
<dbReference type="Pfam" id="PF08206">
    <property type="entry name" value="OB_RNB"/>
    <property type="match status" value="1"/>
</dbReference>
<dbReference type="Proteomes" id="UP000292886">
    <property type="component" value="Chromosome"/>
</dbReference>
<dbReference type="InterPro" id="IPR004476">
    <property type="entry name" value="RNase_II/RNase_R"/>
</dbReference>
<feature type="domain" description="S1 motif" evidence="10">
    <location>
        <begin position="633"/>
        <end position="713"/>
    </location>
</feature>
<name>A0A4P6YSA1_9LACO</name>
<dbReference type="InterPro" id="IPR001900">
    <property type="entry name" value="RNase_II/R"/>
</dbReference>
<dbReference type="HAMAP" id="MF_01895">
    <property type="entry name" value="RNase_R"/>
    <property type="match status" value="1"/>
</dbReference>
<dbReference type="SMART" id="SM00955">
    <property type="entry name" value="RNB"/>
    <property type="match status" value="1"/>
</dbReference>
<dbReference type="AlphaFoldDB" id="A0A4P6YSA1"/>
<feature type="compositionally biased region" description="Low complexity" evidence="9">
    <location>
        <begin position="761"/>
        <end position="770"/>
    </location>
</feature>
<feature type="region of interest" description="Disordered" evidence="9">
    <location>
        <begin position="721"/>
        <end position="795"/>
    </location>
</feature>
<dbReference type="PROSITE" id="PS50126">
    <property type="entry name" value="S1"/>
    <property type="match status" value="1"/>
</dbReference>
<accession>A0A4P6YSA1</accession>